<feature type="transmembrane region" description="Helical" evidence="3">
    <location>
        <begin position="53"/>
        <end position="74"/>
    </location>
</feature>
<feature type="region of interest" description="Disordered" evidence="2">
    <location>
        <begin position="1018"/>
        <end position="1066"/>
    </location>
</feature>
<gene>
    <name evidence="4" type="ORF">AMOR_24070</name>
</gene>
<dbReference type="EMBL" id="AP025591">
    <property type="protein sequence ID" value="BDG03411.1"/>
    <property type="molecule type" value="Genomic_DNA"/>
</dbReference>
<accession>A0ABM7WV77</accession>
<dbReference type="InterPro" id="IPR012683">
    <property type="entry name" value="CHP02302_TM"/>
</dbReference>
<feature type="region of interest" description="Disordered" evidence="2">
    <location>
        <begin position="256"/>
        <end position="319"/>
    </location>
</feature>
<evidence type="ECO:0000313" key="4">
    <source>
        <dbReference type="EMBL" id="BDG03411.1"/>
    </source>
</evidence>
<keyword evidence="3" id="KW-0472">Membrane</keyword>
<proteinExistence type="predicted"/>
<feature type="compositionally biased region" description="Basic and acidic residues" evidence="2">
    <location>
        <begin position="897"/>
        <end position="907"/>
    </location>
</feature>
<protein>
    <recommendedName>
        <fullName evidence="6">DUF4175 family protein</fullName>
    </recommendedName>
</protein>
<feature type="coiled-coil region" evidence="1">
    <location>
        <begin position="756"/>
        <end position="855"/>
    </location>
</feature>
<feature type="region of interest" description="Disordered" evidence="2">
    <location>
        <begin position="883"/>
        <end position="943"/>
    </location>
</feature>
<feature type="compositionally biased region" description="Basic and acidic residues" evidence="2">
    <location>
        <begin position="932"/>
        <end position="943"/>
    </location>
</feature>
<feature type="transmembrane region" description="Helical" evidence="3">
    <location>
        <begin position="22"/>
        <end position="47"/>
    </location>
</feature>
<evidence type="ECO:0000256" key="2">
    <source>
        <dbReference type="SAM" id="MobiDB-lite"/>
    </source>
</evidence>
<dbReference type="Proteomes" id="UP001162891">
    <property type="component" value="Chromosome"/>
</dbReference>
<feature type="coiled-coil region" evidence="1">
    <location>
        <begin position="628"/>
        <end position="688"/>
    </location>
</feature>
<organism evidence="4 5">
    <name type="scientific">Anaeromyxobacter oryzae</name>
    <dbReference type="NCBI Taxonomy" id="2918170"/>
    <lineage>
        <taxon>Bacteria</taxon>
        <taxon>Pseudomonadati</taxon>
        <taxon>Myxococcota</taxon>
        <taxon>Myxococcia</taxon>
        <taxon>Myxococcales</taxon>
        <taxon>Cystobacterineae</taxon>
        <taxon>Anaeromyxobacteraceae</taxon>
        <taxon>Anaeromyxobacter</taxon>
    </lineage>
</organism>
<feature type="transmembrane region" description="Helical" evidence="3">
    <location>
        <begin position="154"/>
        <end position="173"/>
    </location>
</feature>
<evidence type="ECO:0008006" key="6">
    <source>
        <dbReference type="Google" id="ProtNLM"/>
    </source>
</evidence>
<sequence>MAGAYSDIARVLRGARLRQVRIVLLAAAAAGVAGALLFLLAGAVALASGARPFVRIAALAGAATAILAAGVLAIRALLRSARDDASAARTVAGGLPALRSALLSSVELARSRSDIAASGHFSVALVDAHLERTAADARGIDLARAIPDRRARQAALLLVGVAGLHLIALVAGGTHLAKAYGRVLAGDPPGTPAPQVDPITGDVELTYAYPAYMKREARTLSGTGGEIRAPKGTEVTLRTRADRPVKAAEIEILYDAAPEAEARPSTPGADGGASGRETAPYAQGERRDGQAGRKKQETADLQASGRPERSGREAAAESKAPPVVKRFALAVSGDRDLQGRFLVDDGGSYRFRFLDAKGRTVAEGPTVPIALEPDAFPQVRITAPEREIEVSGNAVVQIVWDAEDDFGLSEVALVLKGPTGKEERRILRRDGLRRDGGTADLALVPLGLGEGDELAYWMEAVDTDTVSGPKKSVSDVQRVKIYSEAEHRRQVLERARQVYEELVALLGDRLDGISAGPVATPERLPAAQALDTRTRLLAEAMRDTAREIRRDRAGPREVAAAISNVAGALRSAEQRLTQYRNMIARSLAVHLRPDGSIVRTMAASDAALDAEMEKGILYLEQLLDKRRAEDLVRLAKDLQKQRRDLANLMEKFRSSPSDERKKELLAQIGRMKERVRDLLQQMAELSKGFNDEHMNEEALAEMAKSQDMMAGLDEVEQKLAKGDLEGAMKALDQMANAMDKMLAGLQRTAGMPDEKAQALMKDMLAFKEDLEKVQAEQKRTADETEKIRADYRRKIADKMKGAEKQLEELSQKAKEAREDVDRAQPGVSMRAEPEYEMSKESLRDLERALAARELEGAAEAALRAQPSVDRLSTLLQEDAQLADRSRALTGKDPQQIDDARRQADKAAPKVRQIRDALAQMFPDPRSVLGQDQQRKLEGLSKRQVDLERQAGQLQQKLRDLAQQAPVFPPSAENQLSESRRHMGQAGAELGAKNPQRGHGEQELALDALDRFKKGLEEAAKKGQGGGGQGFPFPFAEAGGEREGDGRDPSREKVKIPGAEAHKVPEEFRKDLLEAMKQGAPERYKGEVQRYYEELVK</sequence>
<feature type="compositionally biased region" description="Basic and acidic residues" evidence="2">
    <location>
        <begin position="1038"/>
        <end position="1066"/>
    </location>
</feature>
<name>A0ABM7WV77_9BACT</name>
<feature type="compositionally biased region" description="Basic and acidic residues" evidence="2">
    <location>
        <begin position="284"/>
        <end position="298"/>
    </location>
</feature>
<evidence type="ECO:0000256" key="3">
    <source>
        <dbReference type="SAM" id="Phobius"/>
    </source>
</evidence>
<keyword evidence="3" id="KW-1133">Transmembrane helix</keyword>
<keyword evidence="1" id="KW-0175">Coiled coil</keyword>
<evidence type="ECO:0000313" key="5">
    <source>
        <dbReference type="Proteomes" id="UP001162891"/>
    </source>
</evidence>
<dbReference type="Pfam" id="PF13779">
    <property type="entry name" value="DUF4175"/>
    <property type="match status" value="1"/>
</dbReference>
<feature type="compositionally biased region" description="Basic and acidic residues" evidence="2">
    <location>
        <begin position="306"/>
        <end position="316"/>
    </location>
</feature>
<keyword evidence="5" id="KW-1185">Reference proteome</keyword>
<evidence type="ECO:0000256" key="1">
    <source>
        <dbReference type="SAM" id="Coils"/>
    </source>
</evidence>
<keyword evidence="3" id="KW-0812">Transmembrane</keyword>
<feature type="region of interest" description="Disordered" evidence="2">
    <location>
        <begin position="962"/>
        <end position="1001"/>
    </location>
</feature>
<reference evidence="5" key="1">
    <citation type="journal article" date="2022" name="Int. J. Syst. Evol. Microbiol.">
        <title>Anaeromyxobacter oryzae sp. nov., Anaeromyxobacter diazotrophicus sp. nov. and Anaeromyxobacter paludicola sp. nov., isolated from paddy soils.</title>
        <authorList>
            <person name="Itoh H."/>
            <person name="Xu Z."/>
            <person name="Mise K."/>
            <person name="Masuda Y."/>
            <person name="Ushijima N."/>
            <person name="Hayakawa C."/>
            <person name="Shiratori Y."/>
            <person name="Senoo K."/>
        </authorList>
    </citation>
    <scope>NUCLEOTIDE SEQUENCE [LARGE SCALE GENOMIC DNA]</scope>
    <source>
        <strain evidence="5">Red232</strain>
    </source>
</reference>